<feature type="domain" description="Minimal SLOG" evidence="2">
    <location>
        <begin position="5"/>
        <end position="108"/>
    </location>
</feature>
<accession>A0A7W2JJH7</accession>
<feature type="domain" description="DUF4326" evidence="1">
    <location>
        <begin position="109"/>
        <end position="187"/>
    </location>
</feature>
<dbReference type="Pfam" id="PF22565">
    <property type="entry name" value="mSLOG"/>
    <property type="match status" value="1"/>
</dbReference>
<dbReference type="Pfam" id="PF14216">
    <property type="entry name" value="DUF4326"/>
    <property type="match status" value="1"/>
</dbReference>
<dbReference type="RefSeq" id="WP_182367472.1">
    <property type="nucleotide sequence ID" value="NZ_JACGCU010000020.1"/>
</dbReference>
<dbReference type="EMBL" id="JACGCU010000020">
    <property type="protein sequence ID" value="MBA6060174.1"/>
    <property type="molecule type" value="Genomic_DNA"/>
</dbReference>
<evidence type="ECO:0000259" key="2">
    <source>
        <dbReference type="Pfam" id="PF22565"/>
    </source>
</evidence>
<evidence type="ECO:0000313" key="4">
    <source>
        <dbReference type="Proteomes" id="UP000556620"/>
    </source>
</evidence>
<evidence type="ECO:0000313" key="3">
    <source>
        <dbReference type="EMBL" id="MBA6060174.1"/>
    </source>
</evidence>
<dbReference type="AlphaFoldDB" id="A0A7W2JJH7"/>
<dbReference type="InterPro" id="IPR025475">
    <property type="entry name" value="DUF4326"/>
</dbReference>
<name>A0A7W2JJH7_9PSED</name>
<gene>
    <name evidence="3" type="ORF">H4C44_13435</name>
</gene>
<protein>
    <submittedName>
        <fullName evidence="3">DUF4326 domain-containing protein</fullName>
    </submittedName>
</protein>
<reference evidence="3 4" key="1">
    <citation type="submission" date="2020-07" db="EMBL/GenBank/DDBJ databases">
        <title>Diversity of carbapenemase encoding genes among Pseudomonas putida group clinical isolates in a tertiary Brazilian hospital.</title>
        <authorList>
            <person name="Alberto-Lei F."/>
            <person name="Nodari C.S."/>
            <person name="Streling A.P."/>
            <person name="Paulino J.T."/>
            <person name="Bessa-Neto F.O."/>
            <person name="Cayo R."/>
            <person name="Gales A.C."/>
        </authorList>
    </citation>
    <scope>NUCLEOTIDE SEQUENCE [LARGE SCALE GENOMIC DNA]</scope>
    <source>
        <strain evidence="3 4">14535</strain>
    </source>
</reference>
<proteinExistence type="predicted"/>
<dbReference type="InterPro" id="IPR054452">
    <property type="entry name" value="mSLOG_dom"/>
</dbReference>
<comment type="caution">
    <text evidence="3">The sequence shown here is derived from an EMBL/GenBank/DDBJ whole genome shotgun (WGS) entry which is preliminary data.</text>
</comment>
<organism evidence="3 4">
    <name type="scientific">Pseudomonas juntendi</name>
    <dbReference type="NCBI Taxonomy" id="2666183"/>
    <lineage>
        <taxon>Bacteria</taxon>
        <taxon>Pseudomonadati</taxon>
        <taxon>Pseudomonadota</taxon>
        <taxon>Gammaproteobacteria</taxon>
        <taxon>Pseudomonadales</taxon>
        <taxon>Pseudomonadaceae</taxon>
        <taxon>Pseudomonas</taxon>
    </lineage>
</organism>
<evidence type="ECO:0000259" key="1">
    <source>
        <dbReference type="Pfam" id="PF14216"/>
    </source>
</evidence>
<sequence length="197" mass="22027">MSDTKTILIAYPKEFLCYSKLQRKVQFYTSQSPEVRLVAMTDPNEYVSAYAKEQGIPFELVEDSDGAVEKATHAILFEDRECFAELRGALILAAIPTRVVPLQLTLVVNKDRGDPYDVYIGRGTIWGNPYQMGQDGDRDEVIRKFAYDFGRGFLKASENLEHNLGVIRGKVIACHCKPAACHGDVLAAHLNAQDDEL</sequence>
<dbReference type="Proteomes" id="UP000556620">
    <property type="component" value="Unassembled WGS sequence"/>
</dbReference>